<evidence type="ECO:0000313" key="2">
    <source>
        <dbReference type="Proteomes" id="UP001237642"/>
    </source>
</evidence>
<name>A0AAD8GQ10_9APIA</name>
<accession>A0AAD8GQ10</accession>
<dbReference type="EMBL" id="JAUIZM010000014">
    <property type="protein sequence ID" value="KAK1352910.1"/>
    <property type="molecule type" value="Genomic_DNA"/>
</dbReference>
<reference evidence="1" key="2">
    <citation type="submission" date="2023-05" db="EMBL/GenBank/DDBJ databases">
        <authorList>
            <person name="Schelkunov M.I."/>
        </authorList>
    </citation>
    <scope>NUCLEOTIDE SEQUENCE</scope>
    <source>
        <strain evidence="1">Hsosn_3</strain>
        <tissue evidence="1">Leaf</tissue>
    </source>
</reference>
<dbReference type="InterPro" id="IPR011989">
    <property type="entry name" value="ARM-like"/>
</dbReference>
<sequence length="196" mass="22099">MDRRAGRCSNLEKSSLVEYLITTLKVSHATYRKLESPSVLPAVSTRDLMSPNLSDIVRSLVETAGRTDGDSNFLYVACETLRVVIRYSTNEDFSRLEHVPALLSMLIKTAASQIWLSDGSELQGGGELRASFFGVLQVTIQQQHHCFHLSLDEEEYVMYVLLHPQVSRHLGLQELSNRHEQQLHETACQILNSSLQ</sequence>
<protein>
    <submittedName>
        <fullName evidence="1">Uncharacterized protein</fullName>
    </submittedName>
</protein>
<gene>
    <name evidence="1" type="ORF">POM88_052748</name>
</gene>
<proteinExistence type="predicted"/>
<comment type="caution">
    <text evidence="1">The sequence shown here is derived from an EMBL/GenBank/DDBJ whole genome shotgun (WGS) entry which is preliminary data.</text>
</comment>
<dbReference type="Proteomes" id="UP001237642">
    <property type="component" value="Unassembled WGS sequence"/>
</dbReference>
<organism evidence="1 2">
    <name type="scientific">Heracleum sosnowskyi</name>
    <dbReference type="NCBI Taxonomy" id="360622"/>
    <lineage>
        <taxon>Eukaryota</taxon>
        <taxon>Viridiplantae</taxon>
        <taxon>Streptophyta</taxon>
        <taxon>Embryophyta</taxon>
        <taxon>Tracheophyta</taxon>
        <taxon>Spermatophyta</taxon>
        <taxon>Magnoliopsida</taxon>
        <taxon>eudicotyledons</taxon>
        <taxon>Gunneridae</taxon>
        <taxon>Pentapetalae</taxon>
        <taxon>asterids</taxon>
        <taxon>campanulids</taxon>
        <taxon>Apiales</taxon>
        <taxon>Apiaceae</taxon>
        <taxon>Apioideae</taxon>
        <taxon>apioid superclade</taxon>
        <taxon>Tordylieae</taxon>
        <taxon>Tordyliinae</taxon>
        <taxon>Heracleum</taxon>
    </lineage>
</organism>
<dbReference type="AlphaFoldDB" id="A0AAD8GQ10"/>
<evidence type="ECO:0000313" key="1">
    <source>
        <dbReference type="EMBL" id="KAK1352910.1"/>
    </source>
</evidence>
<reference evidence="1" key="1">
    <citation type="submission" date="2023-02" db="EMBL/GenBank/DDBJ databases">
        <title>Genome of toxic invasive species Heracleum sosnowskyi carries increased number of genes despite the absence of recent whole-genome duplications.</title>
        <authorList>
            <person name="Schelkunov M."/>
            <person name="Shtratnikova V."/>
            <person name="Makarenko M."/>
            <person name="Klepikova A."/>
            <person name="Omelchenko D."/>
            <person name="Novikova G."/>
            <person name="Obukhova E."/>
            <person name="Bogdanov V."/>
            <person name="Penin A."/>
            <person name="Logacheva M."/>
        </authorList>
    </citation>
    <scope>NUCLEOTIDE SEQUENCE</scope>
    <source>
        <strain evidence="1">Hsosn_3</strain>
        <tissue evidence="1">Leaf</tissue>
    </source>
</reference>
<dbReference type="Gene3D" id="1.25.10.10">
    <property type="entry name" value="Leucine-rich Repeat Variant"/>
    <property type="match status" value="1"/>
</dbReference>
<keyword evidence="2" id="KW-1185">Reference proteome</keyword>